<proteinExistence type="predicted"/>
<accession>A0A120LH50</accession>
<dbReference type="Proteomes" id="UP000060602">
    <property type="component" value="Chromosome"/>
</dbReference>
<evidence type="ECO:0000313" key="2">
    <source>
        <dbReference type="Proteomes" id="UP000060602"/>
    </source>
</evidence>
<sequence>MSRTLSVPIGTTTFHILKFDAFTQLKLLGDLQKEILPAAGSLFGAVVGGEASDGSAGAGEASLRDEQAVMQALRHLSSRLGGEDLQTWFGLLVGPDNVSFELEGREPQKLTDAHRGLAFQDFSEILELMYHVLMHNFAGPLARWASRFGLARGKLGNLSASSAPTLSES</sequence>
<name>A0A120LH50_ALCXX</name>
<evidence type="ECO:0000313" key="1">
    <source>
        <dbReference type="EMBL" id="AMG36112.1"/>
    </source>
</evidence>
<organism evidence="1 2">
    <name type="scientific">Alcaligenes xylosoxydans xylosoxydans</name>
    <name type="common">Achromobacter xylosoxidans</name>
    <dbReference type="NCBI Taxonomy" id="85698"/>
    <lineage>
        <taxon>Bacteria</taxon>
        <taxon>Pseudomonadati</taxon>
        <taxon>Pseudomonadota</taxon>
        <taxon>Betaproteobacteria</taxon>
        <taxon>Burkholderiales</taxon>
        <taxon>Alcaligenaceae</taxon>
        <taxon>Achromobacter</taxon>
    </lineage>
</organism>
<dbReference type="AlphaFoldDB" id="A0A120LH50"/>
<dbReference type="RefSeq" id="WP_061071827.1">
    <property type="nucleotide sequence ID" value="NZ_CP014060.2"/>
</dbReference>
<dbReference type="InterPro" id="IPR049156">
    <property type="entry name" value="Phage_chap_TAC_15-like"/>
</dbReference>
<protein>
    <submittedName>
        <fullName evidence="1">Uncharacterized protein</fullName>
    </submittedName>
</protein>
<dbReference type="EMBL" id="CP014060">
    <property type="protein sequence ID" value="AMG36112.1"/>
    <property type="molecule type" value="Genomic_DNA"/>
</dbReference>
<gene>
    <name evidence="1" type="ORF">AL504_08775</name>
</gene>
<reference evidence="2" key="1">
    <citation type="submission" date="2015-12" db="EMBL/GenBank/DDBJ databases">
        <title>FDA dAtabase for Regulatory Grade micrObial Sequences (FDA-ARGOS): Supporting development and validation of Infectious Disease Dx tests.</title>
        <authorList>
            <person name="Case J."/>
            <person name="Tallon L."/>
            <person name="Sadzewicz L."/>
            <person name="Sengamalay N."/>
            <person name="Ott S."/>
            <person name="Godinez A."/>
            <person name="Nagaraj S."/>
            <person name="Nadendla S."/>
            <person name="Sichtig H."/>
        </authorList>
    </citation>
    <scope>NUCLEOTIDE SEQUENCE [LARGE SCALE GENOMIC DNA]</scope>
    <source>
        <strain evidence="2">FDAARGOS_147</strain>
    </source>
</reference>
<dbReference type="Pfam" id="PF21822">
    <property type="entry name" value="Phage_TAC_15"/>
    <property type="match status" value="1"/>
</dbReference>